<name>A0A1X4GKE2_HALEZ</name>
<dbReference type="GeneID" id="301359135"/>
<reference evidence="1 2" key="1">
    <citation type="submission" date="2017-04" db="EMBL/GenBank/DDBJ databases">
        <title>MLSA of the genus Halorubrum.</title>
        <authorList>
            <person name="De La Haba R."/>
            <person name="Sanchez-Porro C."/>
            <person name="Infante-Dominguez C."/>
            <person name="Ventosa A."/>
        </authorList>
    </citation>
    <scope>NUCLEOTIDE SEQUENCE [LARGE SCALE GENOMIC DNA]</scope>
    <source>
        <strain evidence="1 2">DSM 17463</strain>
    </source>
</reference>
<accession>A0A1X4GKE2</accession>
<protein>
    <submittedName>
        <fullName evidence="1">Uncharacterized protein</fullName>
    </submittedName>
</protein>
<evidence type="ECO:0000313" key="2">
    <source>
        <dbReference type="Proteomes" id="UP000193587"/>
    </source>
</evidence>
<comment type="caution">
    <text evidence="1">The sequence shown here is derived from an EMBL/GenBank/DDBJ whole genome shotgun (WGS) entry which is preliminary data.</text>
</comment>
<organism evidence="1 2">
    <name type="scientific">Halorubrum ezzemoulense DSM 17463</name>
    <dbReference type="NCBI Taxonomy" id="1121945"/>
    <lineage>
        <taxon>Archaea</taxon>
        <taxon>Methanobacteriati</taxon>
        <taxon>Methanobacteriota</taxon>
        <taxon>Stenosarchaea group</taxon>
        <taxon>Halobacteria</taxon>
        <taxon>Halobacteriales</taxon>
        <taxon>Haloferacaceae</taxon>
        <taxon>Halorubrum</taxon>
    </lineage>
</organism>
<evidence type="ECO:0000313" key="1">
    <source>
        <dbReference type="EMBL" id="OSO97530.1"/>
    </source>
</evidence>
<dbReference type="RefSeq" id="WP_049931091.1">
    <property type="nucleotide sequence ID" value="NZ_ATXS01000004.1"/>
</dbReference>
<dbReference type="Proteomes" id="UP000193587">
    <property type="component" value="Unassembled WGS sequence"/>
</dbReference>
<sequence>MVSVRPLASLPVVAAPARYPYARRFGEVNGDPVLWTIDAAPEAALATALGIVGLLAVST</sequence>
<dbReference type="EMBL" id="NEDJ01000049">
    <property type="protein sequence ID" value="OSO97530.1"/>
    <property type="molecule type" value="Genomic_DNA"/>
</dbReference>
<dbReference type="AlphaFoldDB" id="A0A1X4GKE2"/>
<gene>
    <name evidence="1" type="ORF">B9H04_12700</name>
</gene>
<proteinExistence type="predicted"/>
<dbReference type="STRING" id="1121945.GCA_000421805_01351"/>